<sequence>MDDLRMRADAARDLAGGVAPLPSETNPLAVGSGLCVRCSTEGHTVWNYPLPEATRPRWLAGGGNRVFVMNDHALYALPVV</sequence>
<evidence type="ECO:0000313" key="2">
    <source>
        <dbReference type="Proteomes" id="UP001166784"/>
    </source>
</evidence>
<gene>
    <name evidence="1" type="ORF">MMA15_07150</name>
</gene>
<protein>
    <submittedName>
        <fullName evidence="1">Uncharacterized protein</fullName>
    </submittedName>
</protein>
<reference evidence="1" key="1">
    <citation type="submission" date="2022-03" db="EMBL/GenBank/DDBJ databases">
        <authorList>
            <person name="Santos J.D.N."/>
            <person name="Kallscheuer N."/>
            <person name="Jogler C."/>
            <person name="Lage O.M."/>
        </authorList>
    </citation>
    <scope>NUCLEOTIDE SEQUENCE</scope>
    <source>
        <strain evidence="1">M600PL45_2</strain>
    </source>
</reference>
<dbReference type="EMBL" id="JAKWJU010000002">
    <property type="protein sequence ID" value="MCH6160204.1"/>
    <property type="molecule type" value="Genomic_DNA"/>
</dbReference>
<name>A0ABS9SVA0_9ACTN</name>
<proteinExistence type="predicted"/>
<accession>A0ABS9SVA0</accession>
<dbReference type="Proteomes" id="UP001166784">
    <property type="component" value="Unassembled WGS sequence"/>
</dbReference>
<organism evidence="1 2">
    <name type="scientific">Streptomyces marispadix</name>
    <dbReference type="NCBI Taxonomy" id="2922868"/>
    <lineage>
        <taxon>Bacteria</taxon>
        <taxon>Bacillati</taxon>
        <taxon>Actinomycetota</taxon>
        <taxon>Actinomycetes</taxon>
        <taxon>Kitasatosporales</taxon>
        <taxon>Streptomycetaceae</taxon>
        <taxon>Streptomyces</taxon>
    </lineage>
</organism>
<comment type="caution">
    <text evidence="1">The sequence shown here is derived from an EMBL/GenBank/DDBJ whole genome shotgun (WGS) entry which is preliminary data.</text>
</comment>
<dbReference type="RefSeq" id="WP_241058253.1">
    <property type="nucleotide sequence ID" value="NZ_JAKWJU010000002.1"/>
</dbReference>
<keyword evidence="2" id="KW-1185">Reference proteome</keyword>
<evidence type="ECO:0000313" key="1">
    <source>
        <dbReference type="EMBL" id="MCH6160204.1"/>
    </source>
</evidence>
<reference evidence="1" key="2">
    <citation type="journal article" date="2023" name="Int. J. Syst. Evol. Microbiol.">
        <title>Streptomyces marispadix sp. nov., isolated from marine beach sediment of the Northern Coast of Portugal.</title>
        <authorList>
            <person name="dos Santos J.D.N."/>
            <person name="Vitorino I.R."/>
            <person name="Kallscheuer N."/>
            <person name="Srivastava A."/>
            <person name="Krautwurst S."/>
            <person name="Marz M."/>
            <person name="Jogler C."/>
            <person name="Lobo Da Cunha A."/>
            <person name="Catita J."/>
            <person name="Goncalves H."/>
            <person name="Gonzalez I."/>
            <person name="Reyes F."/>
            <person name="Lage O.M."/>
        </authorList>
    </citation>
    <scope>NUCLEOTIDE SEQUENCE</scope>
    <source>
        <strain evidence="1">M600PL45_2</strain>
    </source>
</reference>